<reference evidence="2 3" key="1">
    <citation type="submission" date="2020-10" db="EMBL/GenBank/DDBJ databases">
        <title>Complete genome sequence of Paludibaculum fermentans P105T, a facultatively anaerobic acidobacterium capable of dissimilatory Fe(III) reduction.</title>
        <authorList>
            <person name="Dedysh S.N."/>
            <person name="Beletsky A.V."/>
            <person name="Kulichevskaya I.S."/>
            <person name="Mardanov A.V."/>
            <person name="Ravin N.V."/>
        </authorList>
    </citation>
    <scope>NUCLEOTIDE SEQUENCE [LARGE SCALE GENOMIC DNA]</scope>
    <source>
        <strain evidence="2 3">P105</strain>
    </source>
</reference>
<accession>A0A7S7SNF9</accession>
<dbReference type="Gene3D" id="3.40.630.10">
    <property type="entry name" value="Zn peptidases"/>
    <property type="match status" value="1"/>
</dbReference>
<dbReference type="PANTHER" id="PTHR12147">
    <property type="entry name" value="METALLOPEPTIDASE M28 FAMILY MEMBER"/>
    <property type="match status" value="1"/>
</dbReference>
<organism evidence="2 3">
    <name type="scientific">Paludibaculum fermentans</name>
    <dbReference type="NCBI Taxonomy" id="1473598"/>
    <lineage>
        <taxon>Bacteria</taxon>
        <taxon>Pseudomonadati</taxon>
        <taxon>Acidobacteriota</taxon>
        <taxon>Terriglobia</taxon>
        <taxon>Bryobacterales</taxon>
        <taxon>Bryobacteraceae</taxon>
        <taxon>Paludibaculum</taxon>
    </lineage>
</organism>
<dbReference type="SUPFAM" id="SSF53187">
    <property type="entry name" value="Zn-dependent exopeptidases"/>
    <property type="match status" value="1"/>
</dbReference>
<dbReference type="InterPro" id="IPR007484">
    <property type="entry name" value="Peptidase_M28"/>
</dbReference>
<dbReference type="AlphaFoldDB" id="A0A7S7SNF9"/>
<dbReference type="RefSeq" id="WP_194453073.1">
    <property type="nucleotide sequence ID" value="NZ_CP063849.1"/>
</dbReference>
<keyword evidence="2" id="KW-0378">Hydrolase</keyword>
<gene>
    <name evidence="2" type="ORF">IRI77_16150</name>
</gene>
<evidence type="ECO:0000259" key="1">
    <source>
        <dbReference type="Pfam" id="PF04389"/>
    </source>
</evidence>
<dbReference type="GO" id="GO:0008235">
    <property type="term" value="F:metalloexopeptidase activity"/>
    <property type="evidence" value="ECO:0007669"/>
    <property type="project" value="InterPro"/>
</dbReference>
<dbReference type="Pfam" id="PF04389">
    <property type="entry name" value="Peptidase_M28"/>
    <property type="match status" value="1"/>
</dbReference>
<name>A0A7S7SNF9_PALFE</name>
<proteinExistence type="predicted"/>
<dbReference type="GO" id="GO:0006508">
    <property type="term" value="P:proteolysis"/>
    <property type="evidence" value="ECO:0007669"/>
    <property type="project" value="InterPro"/>
</dbReference>
<dbReference type="InterPro" id="IPR045175">
    <property type="entry name" value="M28_fam"/>
</dbReference>
<evidence type="ECO:0000313" key="2">
    <source>
        <dbReference type="EMBL" id="QOY91419.1"/>
    </source>
</evidence>
<sequence length="327" mass="35716">MRVVFYGFILAVAAWWMFWTPGCGVADVRTTSDANLAPLALQLRRDVNVLAGEIGERNLSFKPRQLEQAAAFIETALKNAGYSSESQRYKVGAASARNVEAVVTGSFIPREIVVVGAHYDSVADSPGADDNASGVAVVLALAREFASTKPRRTVRFVGFTNEESPYFWTDDMGSLVYAKRCRQQGDNVVAMLSVESVGFFSESAASQRYPVGLGLIYPSKGDFLAFVGDLKSRPLLHAVMREFRGPAALPSVGASLPNAVPGAGWSDHWSFWQQGFPAIEVTDTAPYRNPNYHTPMDTPDRLDYVRLARVTRGLQVVLQALANPPDY</sequence>
<evidence type="ECO:0000313" key="3">
    <source>
        <dbReference type="Proteomes" id="UP000593892"/>
    </source>
</evidence>
<feature type="domain" description="Peptidase M28" evidence="1">
    <location>
        <begin position="108"/>
        <end position="313"/>
    </location>
</feature>
<dbReference type="PANTHER" id="PTHR12147:SF26">
    <property type="entry name" value="PEPTIDASE M28 DOMAIN-CONTAINING PROTEIN"/>
    <property type="match status" value="1"/>
</dbReference>
<dbReference type="KEGG" id="pfer:IRI77_16150"/>
<dbReference type="EMBL" id="CP063849">
    <property type="protein sequence ID" value="QOY91419.1"/>
    <property type="molecule type" value="Genomic_DNA"/>
</dbReference>
<keyword evidence="3" id="KW-1185">Reference proteome</keyword>
<protein>
    <submittedName>
        <fullName evidence="2">M20/M25/M40 family metallo-hydrolase</fullName>
    </submittedName>
</protein>
<dbReference type="Proteomes" id="UP000593892">
    <property type="component" value="Chromosome"/>
</dbReference>